<dbReference type="AlphaFoldDB" id="J3NEU3"/>
<dbReference type="PANTHER" id="PTHR44586">
    <property type="entry name" value="F-BOX DOMAIN CONTAINING PROTEIN, EXPRESSED"/>
    <property type="match status" value="1"/>
</dbReference>
<keyword evidence="4" id="KW-1185">Reference proteome</keyword>
<dbReference type="InterPro" id="IPR005174">
    <property type="entry name" value="KIB1-4_b-propeller"/>
</dbReference>
<evidence type="ECO:0000313" key="4">
    <source>
        <dbReference type="Proteomes" id="UP000006038"/>
    </source>
</evidence>
<reference evidence="3" key="1">
    <citation type="journal article" date="2013" name="Nat. Commun.">
        <title>Whole-genome sequencing of Oryza brachyantha reveals mechanisms underlying Oryza genome evolution.</title>
        <authorList>
            <person name="Chen J."/>
            <person name="Huang Q."/>
            <person name="Gao D."/>
            <person name="Wang J."/>
            <person name="Lang Y."/>
            <person name="Liu T."/>
            <person name="Li B."/>
            <person name="Bai Z."/>
            <person name="Luis Goicoechea J."/>
            <person name="Liang C."/>
            <person name="Chen C."/>
            <person name="Zhang W."/>
            <person name="Sun S."/>
            <person name="Liao Y."/>
            <person name="Zhang X."/>
            <person name="Yang L."/>
            <person name="Song C."/>
            <person name="Wang M."/>
            <person name="Shi J."/>
            <person name="Liu G."/>
            <person name="Liu J."/>
            <person name="Zhou H."/>
            <person name="Zhou W."/>
            <person name="Yu Q."/>
            <person name="An N."/>
            <person name="Chen Y."/>
            <person name="Cai Q."/>
            <person name="Wang B."/>
            <person name="Liu B."/>
            <person name="Min J."/>
            <person name="Huang Y."/>
            <person name="Wu H."/>
            <person name="Li Z."/>
            <person name="Zhang Y."/>
            <person name="Yin Y."/>
            <person name="Song W."/>
            <person name="Jiang J."/>
            <person name="Jackson S.A."/>
            <person name="Wing R.A."/>
            <person name="Wang J."/>
            <person name="Chen M."/>
        </authorList>
    </citation>
    <scope>NUCLEOTIDE SEQUENCE [LARGE SCALE GENOMIC DNA]</scope>
    <source>
        <strain evidence="3">cv. IRGC 101232</strain>
    </source>
</reference>
<sequence length="297" mass="32420">MSRERAKATGPAPPCRLSPRSATGPGWAAPTAGSDAELRLVNPVTGQQIDSQPSVDTIEHVRRCQSADYDYVRRSGRRQLRLRSAPHAAASALVRAGGRRRALGLGPPARLGLLHRRRLQRRRRHVLFYALTHQAGIHAYDFSGRRPAAVRRTVVLANQIYGITGTETKYLVRATGDCGGWLQPAHDGTMTWIKLFGVDLAAQRLEETATLGDGGDSHALFIGCNQPFWLPAGAGGLPNHVYYTDNEEDYALLYPEAPRDIGVHSVADGSFSPVCPTKPWPLPTWIVPSLGYYVPSS</sequence>
<reference evidence="3" key="2">
    <citation type="submission" date="2013-04" db="UniProtKB">
        <authorList>
            <consortium name="EnsemblPlants"/>
        </authorList>
    </citation>
    <scope>IDENTIFICATION</scope>
</reference>
<feature type="compositionally biased region" description="Low complexity" evidence="1">
    <location>
        <begin position="22"/>
        <end position="33"/>
    </location>
</feature>
<feature type="domain" description="KIB1-4 beta-propeller" evidence="2">
    <location>
        <begin position="127"/>
        <end position="263"/>
    </location>
</feature>
<name>J3NEU3_ORYBR</name>
<dbReference type="HOGENOM" id="CLU_019286_0_0_1"/>
<dbReference type="Gramene" id="OB12G25010.1">
    <property type="protein sequence ID" value="OB12G25010.1"/>
    <property type="gene ID" value="OB12G25010"/>
</dbReference>
<evidence type="ECO:0000313" key="3">
    <source>
        <dbReference type="EnsemblPlants" id="OB12G25010.1"/>
    </source>
</evidence>
<dbReference type="EnsemblPlants" id="OB12G25010.1">
    <property type="protein sequence ID" value="OB12G25010.1"/>
    <property type="gene ID" value="OB12G25010"/>
</dbReference>
<evidence type="ECO:0000259" key="2">
    <source>
        <dbReference type="Pfam" id="PF03478"/>
    </source>
</evidence>
<dbReference type="Pfam" id="PF03478">
    <property type="entry name" value="Beta-prop_KIB1-4"/>
    <property type="match status" value="1"/>
</dbReference>
<feature type="region of interest" description="Disordered" evidence="1">
    <location>
        <begin position="1"/>
        <end position="33"/>
    </location>
</feature>
<organism evidence="3">
    <name type="scientific">Oryza brachyantha</name>
    <name type="common">malo sina</name>
    <dbReference type="NCBI Taxonomy" id="4533"/>
    <lineage>
        <taxon>Eukaryota</taxon>
        <taxon>Viridiplantae</taxon>
        <taxon>Streptophyta</taxon>
        <taxon>Embryophyta</taxon>
        <taxon>Tracheophyta</taxon>
        <taxon>Spermatophyta</taxon>
        <taxon>Magnoliopsida</taxon>
        <taxon>Liliopsida</taxon>
        <taxon>Poales</taxon>
        <taxon>Poaceae</taxon>
        <taxon>BOP clade</taxon>
        <taxon>Oryzoideae</taxon>
        <taxon>Oryzeae</taxon>
        <taxon>Oryzinae</taxon>
        <taxon>Oryza</taxon>
    </lineage>
</organism>
<protein>
    <recommendedName>
        <fullName evidence="2">KIB1-4 beta-propeller domain-containing protein</fullName>
    </recommendedName>
</protein>
<proteinExistence type="predicted"/>
<evidence type="ECO:0000256" key="1">
    <source>
        <dbReference type="SAM" id="MobiDB-lite"/>
    </source>
</evidence>
<dbReference type="Proteomes" id="UP000006038">
    <property type="component" value="Chromosome 12"/>
</dbReference>
<dbReference type="PANTHER" id="PTHR44586:SF25">
    <property type="entry name" value="(WILD MALAYSIAN BANANA) HYPOTHETICAL PROTEIN"/>
    <property type="match status" value="1"/>
</dbReference>
<accession>J3NEU3</accession>